<feature type="compositionally biased region" description="Polar residues" evidence="1">
    <location>
        <begin position="72"/>
        <end position="84"/>
    </location>
</feature>
<name>A0A2T8KXJ3_9POAL</name>
<accession>A0A2T8KXJ3</accession>
<dbReference type="EMBL" id="CM008046">
    <property type="protein sequence ID" value="PVH66839.1"/>
    <property type="molecule type" value="Genomic_DNA"/>
</dbReference>
<feature type="region of interest" description="Disordered" evidence="1">
    <location>
        <begin position="1"/>
        <end position="105"/>
    </location>
</feature>
<dbReference type="AlphaFoldDB" id="A0A2T8KXJ3"/>
<dbReference type="Proteomes" id="UP000243499">
    <property type="component" value="Chromosome 1"/>
</dbReference>
<protein>
    <submittedName>
        <fullName evidence="2">Uncharacterized protein</fullName>
    </submittedName>
</protein>
<gene>
    <name evidence="2" type="ORF">PAHAL_1G364800</name>
</gene>
<dbReference type="Gramene" id="PVH66839">
    <property type="protein sequence ID" value="PVH66839"/>
    <property type="gene ID" value="PAHAL_1G364800"/>
</dbReference>
<feature type="compositionally biased region" description="Basic residues" evidence="1">
    <location>
        <begin position="35"/>
        <end position="45"/>
    </location>
</feature>
<evidence type="ECO:0000256" key="1">
    <source>
        <dbReference type="SAM" id="MobiDB-lite"/>
    </source>
</evidence>
<sequence length="105" mass="11345">MPAGVRRMPRAEAEAGRAPASGFRGWVGGQLPRSRVAHHRRRKVARAGAGAARSRRNHRPVAPRAPRPTPGSNPIQPLSISTVSLRRRRREGKEVAPSVAGPANR</sequence>
<proteinExistence type="predicted"/>
<evidence type="ECO:0000313" key="2">
    <source>
        <dbReference type="EMBL" id="PVH66839.1"/>
    </source>
</evidence>
<reference evidence="2" key="1">
    <citation type="submission" date="2018-04" db="EMBL/GenBank/DDBJ databases">
        <title>WGS assembly of Panicum hallii.</title>
        <authorList>
            <person name="Lovell J."/>
            <person name="Jenkins J."/>
            <person name="Lowry D."/>
            <person name="Mamidi S."/>
            <person name="Sreedasyam A."/>
            <person name="Weng X."/>
            <person name="Barry K."/>
            <person name="Bonette J."/>
            <person name="Campitelli B."/>
            <person name="Daum C."/>
            <person name="Gordon S."/>
            <person name="Gould B."/>
            <person name="Lipzen A."/>
            <person name="Macqueen A."/>
            <person name="Palacio-Mejia J."/>
            <person name="Plott C."/>
            <person name="Shakirov E."/>
            <person name="Shu S."/>
            <person name="Yoshinaga Y."/>
            <person name="Zane M."/>
            <person name="Rokhsar D."/>
            <person name="Grimwood J."/>
            <person name="Schmutz J."/>
            <person name="Juenger T."/>
        </authorList>
    </citation>
    <scope>NUCLEOTIDE SEQUENCE [LARGE SCALE GENOMIC DNA]</scope>
    <source>
        <strain evidence="2">FIL2</strain>
    </source>
</reference>
<organism evidence="2">
    <name type="scientific">Panicum hallii</name>
    <dbReference type="NCBI Taxonomy" id="206008"/>
    <lineage>
        <taxon>Eukaryota</taxon>
        <taxon>Viridiplantae</taxon>
        <taxon>Streptophyta</taxon>
        <taxon>Embryophyta</taxon>
        <taxon>Tracheophyta</taxon>
        <taxon>Spermatophyta</taxon>
        <taxon>Magnoliopsida</taxon>
        <taxon>Liliopsida</taxon>
        <taxon>Poales</taxon>
        <taxon>Poaceae</taxon>
        <taxon>PACMAD clade</taxon>
        <taxon>Panicoideae</taxon>
        <taxon>Panicodae</taxon>
        <taxon>Paniceae</taxon>
        <taxon>Panicinae</taxon>
        <taxon>Panicum</taxon>
        <taxon>Panicum sect. Panicum</taxon>
    </lineage>
</organism>